<dbReference type="Proteomes" id="UP000053748">
    <property type="component" value="Unassembled WGS sequence"/>
</dbReference>
<evidence type="ECO:0000313" key="1">
    <source>
        <dbReference type="EMBL" id="PNM63955.1"/>
    </source>
</evidence>
<gene>
    <name evidence="1" type="ORF">AL544_003265</name>
</gene>
<dbReference type="AlphaFoldDB" id="A0A2J9VJH5"/>
<protein>
    <recommendedName>
        <fullName evidence="3">HNH endonuclease</fullName>
    </recommendedName>
</protein>
<keyword evidence="2" id="KW-1185">Reference proteome</keyword>
<evidence type="ECO:0000313" key="2">
    <source>
        <dbReference type="Proteomes" id="UP000053748"/>
    </source>
</evidence>
<reference evidence="1" key="1">
    <citation type="submission" date="2017-12" db="EMBL/GenBank/DDBJ databases">
        <title>FDA dAtabase for Regulatory Grade micrObial Sequences (FDA-ARGOS): Supporting development and validation of Infectious Disease Dx tests.</title>
        <authorList>
            <person name="Hoffmann M."/>
            <person name="Allard M."/>
            <person name="Evans P."/>
            <person name="Brown E."/>
            <person name="Tallon L.J."/>
            <person name="Sadzewicz L."/>
            <person name="Sengamalay N."/>
            <person name="Ott S."/>
            <person name="Godinez A."/>
            <person name="Nagaraj S."/>
            <person name="Vavikolanu K."/>
            <person name="Aluvathingal J."/>
            <person name="Nadendla S."/>
            <person name="Hobson J."/>
            <person name="Sichtig H."/>
        </authorList>
    </citation>
    <scope>NUCLEOTIDE SEQUENCE [LARGE SCALE GENOMIC DNA]</scope>
    <source>
        <strain evidence="1">FDAARGOS_113</strain>
    </source>
</reference>
<evidence type="ECO:0008006" key="3">
    <source>
        <dbReference type="Google" id="ProtNLM"/>
    </source>
</evidence>
<sequence>MGVCRLCDNEAVLQRSHVIPKSLLKDVKDGESQLHTFEHQTLPSYSNSDSKELLMCRACEQFLSKNYEQYGTKLLKNRKNVILHPDHIEFREFDYKKWYLYYLSIIWRASISSLSEFKNAVF</sequence>
<dbReference type="EMBL" id="LOSJ02000001">
    <property type="protein sequence ID" value="PNM63955.1"/>
    <property type="molecule type" value="Genomic_DNA"/>
</dbReference>
<organism evidence="1 2">
    <name type="scientific">Vibrio mimicus</name>
    <dbReference type="NCBI Taxonomy" id="674"/>
    <lineage>
        <taxon>Bacteria</taxon>
        <taxon>Pseudomonadati</taxon>
        <taxon>Pseudomonadota</taxon>
        <taxon>Gammaproteobacteria</taxon>
        <taxon>Vibrionales</taxon>
        <taxon>Vibrionaceae</taxon>
        <taxon>Vibrio</taxon>
    </lineage>
</organism>
<proteinExistence type="predicted"/>
<comment type="caution">
    <text evidence="1">The sequence shown here is derived from an EMBL/GenBank/DDBJ whole genome shotgun (WGS) entry which is preliminary data.</text>
</comment>
<name>A0A2J9VJH5_VIBMI</name>
<accession>A0A2J9VJH5</accession>